<dbReference type="AlphaFoldDB" id="A0A922HME8"/>
<organism evidence="1 2">
    <name type="scientific">Dermatophagoides farinae</name>
    <name type="common">American house dust mite</name>
    <dbReference type="NCBI Taxonomy" id="6954"/>
    <lineage>
        <taxon>Eukaryota</taxon>
        <taxon>Metazoa</taxon>
        <taxon>Ecdysozoa</taxon>
        <taxon>Arthropoda</taxon>
        <taxon>Chelicerata</taxon>
        <taxon>Arachnida</taxon>
        <taxon>Acari</taxon>
        <taxon>Acariformes</taxon>
        <taxon>Sarcoptiformes</taxon>
        <taxon>Astigmata</taxon>
        <taxon>Psoroptidia</taxon>
        <taxon>Analgoidea</taxon>
        <taxon>Pyroglyphidae</taxon>
        <taxon>Dermatophagoidinae</taxon>
        <taxon>Dermatophagoides</taxon>
    </lineage>
</organism>
<reference evidence="1" key="1">
    <citation type="submission" date="2013-05" db="EMBL/GenBank/DDBJ databases">
        <authorList>
            <person name="Yim A.K.Y."/>
            <person name="Chan T.F."/>
            <person name="Ji K.M."/>
            <person name="Liu X.Y."/>
            <person name="Zhou J.W."/>
            <person name="Li R.Q."/>
            <person name="Yang K.Y."/>
            <person name="Li J."/>
            <person name="Li M."/>
            <person name="Law P.T.W."/>
            <person name="Wu Y.L."/>
            <person name="Cai Z.L."/>
            <person name="Qin H."/>
            <person name="Bao Y."/>
            <person name="Leung R.K.K."/>
            <person name="Ng P.K.S."/>
            <person name="Zou J."/>
            <person name="Zhong X.J."/>
            <person name="Ran P.X."/>
            <person name="Zhong N.S."/>
            <person name="Liu Z.G."/>
            <person name="Tsui S.K.W."/>
        </authorList>
    </citation>
    <scope>NUCLEOTIDE SEQUENCE</scope>
    <source>
        <strain evidence="1">Derf</strain>
        <tissue evidence="1">Whole organism</tissue>
    </source>
</reference>
<comment type="caution">
    <text evidence="1">The sequence shown here is derived from an EMBL/GenBank/DDBJ whole genome shotgun (WGS) entry which is preliminary data.</text>
</comment>
<evidence type="ECO:0000313" key="1">
    <source>
        <dbReference type="EMBL" id="KAH9497437.1"/>
    </source>
</evidence>
<dbReference type="EMBL" id="ASGP02000007">
    <property type="protein sequence ID" value="KAH9497437.1"/>
    <property type="molecule type" value="Genomic_DNA"/>
</dbReference>
<accession>A0A922HME8</accession>
<sequence>MPELLLSMEFSFLSSSSLPSSSIWNFHLYRFIDMSFTANIIKRISSKKKEKKMKPTSADYCDL</sequence>
<protein>
    <submittedName>
        <fullName evidence="1">Uncharacterized protein</fullName>
    </submittedName>
</protein>
<dbReference type="Proteomes" id="UP000790347">
    <property type="component" value="Unassembled WGS sequence"/>
</dbReference>
<keyword evidence="2" id="KW-1185">Reference proteome</keyword>
<proteinExistence type="predicted"/>
<name>A0A922HME8_DERFA</name>
<evidence type="ECO:0000313" key="2">
    <source>
        <dbReference type="Proteomes" id="UP000790347"/>
    </source>
</evidence>
<reference evidence="1" key="2">
    <citation type="journal article" date="2022" name="Res Sq">
        <title>Comparative Genomics Reveals Insights into the Divergent Evolution of Astigmatic Mites and Household Pest Adaptations.</title>
        <authorList>
            <person name="Xiong Q."/>
            <person name="Wan A.T.-Y."/>
            <person name="Liu X.-Y."/>
            <person name="Fung C.S.-H."/>
            <person name="Xiao X."/>
            <person name="Malainual N."/>
            <person name="Hou J."/>
            <person name="Wang L."/>
            <person name="Wang M."/>
            <person name="Yang K."/>
            <person name="Cui Y."/>
            <person name="Leung E."/>
            <person name="Nong W."/>
            <person name="Shin S.-K."/>
            <person name="Au S."/>
            <person name="Jeong K.Y."/>
            <person name="Chew F.T."/>
            <person name="Hui J."/>
            <person name="Leung T.F."/>
            <person name="Tungtrongchitr A."/>
            <person name="Zhong N."/>
            <person name="Liu Z."/>
            <person name="Tsui S."/>
        </authorList>
    </citation>
    <scope>NUCLEOTIDE SEQUENCE</scope>
    <source>
        <strain evidence="1">Derf</strain>
        <tissue evidence="1">Whole organism</tissue>
    </source>
</reference>
<gene>
    <name evidence="1" type="ORF">DERF_013429</name>
</gene>